<organism evidence="1 2">
    <name type="scientific">Nonomuraea muscovyensis</name>
    <dbReference type="NCBI Taxonomy" id="1124761"/>
    <lineage>
        <taxon>Bacteria</taxon>
        <taxon>Bacillati</taxon>
        <taxon>Actinomycetota</taxon>
        <taxon>Actinomycetes</taxon>
        <taxon>Streptosporangiales</taxon>
        <taxon>Streptosporangiaceae</taxon>
        <taxon>Nonomuraea</taxon>
    </lineage>
</organism>
<dbReference type="AlphaFoldDB" id="A0A7X0BWQ4"/>
<keyword evidence="2" id="KW-1185">Reference proteome</keyword>
<name>A0A7X0BWQ4_9ACTN</name>
<accession>A0A7X0BWQ4</accession>
<dbReference type="Proteomes" id="UP000583800">
    <property type="component" value="Unassembled WGS sequence"/>
</dbReference>
<dbReference type="RefSeq" id="WP_185082470.1">
    <property type="nucleotide sequence ID" value="NZ_JACHJB010000001.1"/>
</dbReference>
<protein>
    <submittedName>
        <fullName evidence="1">Uncharacterized protein</fullName>
    </submittedName>
</protein>
<evidence type="ECO:0000313" key="2">
    <source>
        <dbReference type="Proteomes" id="UP000583800"/>
    </source>
</evidence>
<proteinExistence type="predicted"/>
<comment type="caution">
    <text evidence="1">The sequence shown here is derived from an EMBL/GenBank/DDBJ whole genome shotgun (WGS) entry which is preliminary data.</text>
</comment>
<evidence type="ECO:0000313" key="1">
    <source>
        <dbReference type="EMBL" id="MBB6344337.1"/>
    </source>
</evidence>
<reference evidence="1 2" key="1">
    <citation type="submission" date="2020-08" db="EMBL/GenBank/DDBJ databases">
        <title>Sequencing the genomes of 1000 actinobacteria strains.</title>
        <authorList>
            <person name="Klenk H.-P."/>
        </authorList>
    </citation>
    <scope>NUCLEOTIDE SEQUENCE [LARGE SCALE GENOMIC DNA]</scope>
    <source>
        <strain evidence="1 2">DSM 45913</strain>
    </source>
</reference>
<dbReference type="EMBL" id="JACHJB010000001">
    <property type="protein sequence ID" value="MBB6344337.1"/>
    <property type="molecule type" value="Genomic_DNA"/>
</dbReference>
<gene>
    <name evidence="1" type="ORF">FHU36_000846</name>
</gene>
<sequence length="90" mass="9670">MVIGDHVEELFALIADEGGDDVAEHFAEQPNRFGGDVGTRAVAIVPDTVQAVGRYADPWSAREVVAMTVDTHDADEVRRLGLPRLAESAP</sequence>